<feature type="compositionally biased region" description="Polar residues" evidence="1">
    <location>
        <begin position="325"/>
        <end position="335"/>
    </location>
</feature>
<protein>
    <recommendedName>
        <fullName evidence="5">Transmembrane protein</fullName>
    </recommendedName>
</protein>
<feature type="non-terminal residue" evidence="3">
    <location>
        <position position="616"/>
    </location>
</feature>
<keyword evidence="2" id="KW-0472">Membrane</keyword>
<feature type="compositionally biased region" description="Basic and acidic residues" evidence="1">
    <location>
        <begin position="1"/>
        <end position="10"/>
    </location>
</feature>
<sequence length="616" mass="66481">MLSDARRRGGGDGASGGGALVTVPEGGGDVGLEHGPTTTTMTMLEEAEETSSVSREKRETCKWLVTGLFFLAWAVIYSVIFVYSIIMLNALDDISKTFTCSFEAASGQCNQECATVATTMLALASTGMFLFFFLTALALTLPSLLRSEAADHLGKGDSFLTGMRARRGGMDSNSSSHKFKSDSAKSSQFADRLHQAQTRLRGLSLMSNRHSDSSKQVDADSGSSTPVAGVSASTLPEPQQQEHTQGAGVVGETLAAKQEKETVVQFELAVDQALPEEQTEARIEVVEVLDTSEPGDLLTGLSSRTIQEEWDSEEDNGQPDEASQENDATTDQLETNENDATKDVEEKEAYAVEKTSYEAQPIGVHGGQGHQSSSTHVSVDVGQTQVSIPIPPRDNVVNDVRRKRSTTVPISGTTDGSAEAPQGRAELTSPPQQTVVEAGELETDSGDAARGCCCPRCWPGSQRTKPTSPPVLIDGRYVLRPLLFCVPVCELCSCANKRCPSLYVDPTVLVIKMGKTRRFDSFCVVSWSQCGAQCCVLPWFILIITCTITVLSRTNPLEFGFDQGVCLVNETSSTAPPELEQQGVQLTWFAVLFTWIFLALFGVGTMVRTAYEKSRR</sequence>
<reference evidence="3 4" key="1">
    <citation type="submission" date="2024-02" db="EMBL/GenBank/DDBJ databases">
        <authorList>
            <person name="Chen Y."/>
            <person name="Shah S."/>
            <person name="Dougan E. K."/>
            <person name="Thang M."/>
            <person name="Chan C."/>
        </authorList>
    </citation>
    <scope>NUCLEOTIDE SEQUENCE [LARGE SCALE GENOMIC DNA]</scope>
</reference>
<feature type="compositionally biased region" description="Polar residues" evidence="1">
    <location>
        <begin position="406"/>
        <end position="416"/>
    </location>
</feature>
<keyword evidence="2" id="KW-0812">Transmembrane</keyword>
<feature type="transmembrane region" description="Helical" evidence="2">
    <location>
        <begin position="63"/>
        <end position="86"/>
    </location>
</feature>
<feature type="transmembrane region" description="Helical" evidence="2">
    <location>
        <begin position="586"/>
        <end position="607"/>
    </location>
</feature>
<feature type="region of interest" description="Disordered" evidence="1">
    <location>
        <begin position="208"/>
        <end position="247"/>
    </location>
</feature>
<proteinExistence type="predicted"/>
<feature type="transmembrane region" description="Helical" evidence="2">
    <location>
        <begin position="522"/>
        <end position="551"/>
    </location>
</feature>
<organism evidence="3 4">
    <name type="scientific">Durusdinium trenchii</name>
    <dbReference type="NCBI Taxonomy" id="1381693"/>
    <lineage>
        <taxon>Eukaryota</taxon>
        <taxon>Sar</taxon>
        <taxon>Alveolata</taxon>
        <taxon>Dinophyceae</taxon>
        <taxon>Suessiales</taxon>
        <taxon>Symbiodiniaceae</taxon>
        <taxon>Durusdinium</taxon>
    </lineage>
</organism>
<gene>
    <name evidence="3" type="ORF">SCF082_LOCUS22642</name>
</gene>
<feature type="compositionally biased region" description="Polar residues" evidence="1">
    <location>
        <begin position="221"/>
        <end position="244"/>
    </location>
</feature>
<keyword evidence="4" id="KW-1185">Reference proteome</keyword>
<feature type="compositionally biased region" description="Acidic residues" evidence="1">
    <location>
        <begin position="308"/>
        <end position="324"/>
    </location>
</feature>
<name>A0ABP0LIE9_9DINO</name>
<evidence type="ECO:0000256" key="2">
    <source>
        <dbReference type="SAM" id="Phobius"/>
    </source>
</evidence>
<evidence type="ECO:0000313" key="4">
    <source>
        <dbReference type="Proteomes" id="UP001642464"/>
    </source>
</evidence>
<feature type="transmembrane region" description="Helical" evidence="2">
    <location>
        <begin position="120"/>
        <end position="145"/>
    </location>
</feature>
<feature type="region of interest" description="Disordered" evidence="1">
    <location>
        <begin position="361"/>
        <end position="446"/>
    </location>
</feature>
<feature type="region of interest" description="Disordered" evidence="1">
    <location>
        <begin position="1"/>
        <end position="37"/>
    </location>
</feature>
<evidence type="ECO:0008006" key="5">
    <source>
        <dbReference type="Google" id="ProtNLM"/>
    </source>
</evidence>
<feature type="region of interest" description="Disordered" evidence="1">
    <location>
        <begin position="307"/>
        <end position="345"/>
    </location>
</feature>
<feature type="compositionally biased region" description="Low complexity" evidence="1">
    <location>
        <begin position="370"/>
        <end position="379"/>
    </location>
</feature>
<comment type="caution">
    <text evidence="3">The sequence shown here is derived from an EMBL/GenBank/DDBJ whole genome shotgun (WGS) entry which is preliminary data.</text>
</comment>
<dbReference type="Proteomes" id="UP001642464">
    <property type="component" value="Unassembled WGS sequence"/>
</dbReference>
<dbReference type="EMBL" id="CAXAMM010016265">
    <property type="protein sequence ID" value="CAK9038511.1"/>
    <property type="molecule type" value="Genomic_DNA"/>
</dbReference>
<evidence type="ECO:0000313" key="3">
    <source>
        <dbReference type="EMBL" id="CAK9038511.1"/>
    </source>
</evidence>
<evidence type="ECO:0000256" key="1">
    <source>
        <dbReference type="SAM" id="MobiDB-lite"/>
    </source>
</evidence>
<accession>A0ABP0LIE9</accession>
<feature type="region of interest" description="Disordered" evidence="1">
    <location>
        <begin position="164"/>
        <end position="190"/>
    </location>
</feature>
<keyword evidence="2" id="KW-1133">Transmembrane helix</keyword>
<feature type="compositionally biased region" description="Basic and acidic residues" evidence="1">
    <location>
        <begin position="209"/>
        <end position="218"/>
    </location>
</feature>
<feature type="compositionally biased region" description="Gly residues" evidence="1">
    <location>
        <begin position="11"/>
        <end position="30"/>
    </location>
</feature>